<dbReference type="GO" id="GO:0071949">
    <property type="term" value="F:FAD binding"/>
    <property type="evidence" value="ECO:0007669"/>
    <property type="project" value="TreeGrafter"/>
</dbReference>
<sequence length="142" mass="15539">MNTVQLSLIRDSWACVAPNADAAGQVFYANLFAIDPALRRLFPDDIQPQAHKLMAMLNLLIGQLENADVITRELTGLARRHARYGVQPDQFNTVGLALIQTLRDGLGDRWTPDVQLAWGALYQTVAGAMIALGKEQDLPAVA</sequence>
<dbReference type="PROSITE" id="PS01033">
    <property type="entry name" value="GLOBIN"/>
    <property type="match status" value="1"/>
</dbReference>
<evidence type="ECO:0000313" key="7">
    <source>
        <dbReference type="EMBL" id="QJD77374.1"/>
    </source>
</evidence>
<dbReference type="PANTHER" id="PTHR43396:SF3">
    <property type="entry name" value="FLAVOHEMOPROTEIN"/>
    <property type="match status" value="1"/>
</dbReference>
<dbReference type="RefSeq" id="WP_169549317.1">
    <property type="nucleotide sequence ID" value="NZ_CP051677.1"/>
</dbReference>
<dbReference type="GO" id="GO:0046872">
    <property type="term" value="F:metal ion binding"/>
    <property type="evidence" value="ECO:0007669"/>
    <property type="project" value="UniProtKB-KW"/>
</dbReference>
<dbReference type="SUPFAM" id="SSF46458">
    <property type="entry name" value="Globin-like"/>
    <property type="match status" value="1"/>
</dbReference>
<keyword evidence="2 5" id="KW-0561">Oxygen transport</keyword>
<evidence type="ECO:0000256" key="2">
    <source>
        <dbReference type="ARBA" id="ARBA00022621"/>
    </source>
</evidence>
<reference evidence="7 8" key="1">
    <citation type="submission" date="2020-04" db="EMBL/GenBank/DDBJ databases">
        <title>Genome sequencing of novel species.</title>
        <authorList>
            <person name="Heo J."/>
            <person name="Kim S.-J."/>
            <person name="Kim J.-S."/>
            <person name="Hong S.-B."/>
            <person name="Kwon S.-W."/>
        </authorList>
    </citation>
    <scope>NUCLEOTIDE SEQUENCE [LARGE SCALE GENOMIC DNA]</scope>
    <source>
        <strain evidence="7 8">CJU-R4</strain>
    </source>
</reference>
<evidence type="ECO:0000256" key="4">
    <source>
        <dbReference type="ARBA" id="ARBA00023004"/>
    </source>
</evidence>
<keyword evidence="8" id="KW-1185">Reference proteome</keyword>
<dbReference type="GO" id="GO:0046210">
    <property type="term" value="P:nitric oxide catabolic process"/>
    <property type="evidence" value="ECO:0007669"/>
    <property type="project" value="TreeGrafter"/>
</dbReference>
<dbReference type="Gene3D" id="1.10.490.10">
    <property type="entry name" value="Globins"/>
    <property type="match status" value="1"/>
</dbReference>
<dbReference type="GO" id="GO:0019825">
    <property type="term" value="F:oxygen binding"/>
    <property type="evidence" value="ECO:0007669"/>
    <property type="project" value="InterPro"/>
</dbReference>
<dbReference type="KEGG" id="srho:HH216_02270"/>
<dbReference type="GO" id="GO:0020037">
    <property type="term" value="F:heme binding"/>
    <property type="evidence" value="ECO:0007669"/>
    <property type="project" value="InterPro"/>
</dbReference>
<keyword evidence="7" id="KW-0675">Receptor</keyword>
<evidence type="ECO:0000259" key="6">
    <source>
        <dbReference type="PROSITE" id="PS01033"/>
    </source>
</evidence>
<evidence type="ECO:0000313" key="8">
    <source>
        <dbReference type="Proteomes" id="UP000501128"/>
    </source>
</evidence>
<dbReference type="PANTHER" id="PTHR43396">
    <property type="entry name" value="FLAVOHEMOPROTEIN"/>
    <property type="match status" value="1"/>
</dbReference>
<evidence type="ECO:0000256" key="5">
    <source>
        <dbReference type="RuleBase" id="RU000356"/>
    </source>
</evidence>
<dbReference type="CDD" id="cd12131">
    <property type="entry name" value="HGbI-like"/>
    <property type="match status" value="1"/>
</dbReference>
<dbReference type="InterPro" id="IPR012292">
    <property type="entry name" value="Globin/Proto"/>
</dbReference>
<proteinExistence type="inferred from homology"/>
<keyword evidence="5" id="KW-0813">Transport</keyword>
<dbReference type="InterPro" id="IPR000971">
    <property type="entry name" value="Globin"/>
</dbReference>
<keyword evidence="1 5" id="KW-0349">Heme</keyword>
<dbReference type="EMBL" id="CP051677">
    <property type="protein sequence ID" value="QJD77374.1"/>
    <property type="molecule type" value="Genomic_DNA"/>
</dbReference>
<dbReference type="InterPro" id="IPR009050">
    <property type="entry name" value="Globin-like_sf"/>
</dbReference>
<dbReference type="PRINTS" id="PR00188">
    <property type="entry name" value="PLANTGLOBIN"/>
</dbReference>
<keyword evidence="3" id="KW-0479">Metal-binding</keyword>
<dbReference type="GO" id="GO:0005344">
    <property type="term" value="F:oxygen carrier activity"/>
    <property type="evidence" value="ECO:0007669"/>
    <property type="project" value="UniProtKB-KW"/>
</dbReference>
<organism evidence="7 8">
    <name type="scientific">Spirosoma rhododendri</name>
    <dbReference type="NCBI Taxonomy" id="2728024"/>
    <lineage>
        <taxon>Bacteria</taxon>
        <taxon>Pseudomonadati</taxon>
        <taxon>Bacteroidota</taxon>
        <taxon>Cytophagia</taxon>
        <taxon>Cytophagales</taxon>
        <taxon>Cytophagaceae</taxon>
        <taxon>Spirosoma</taxon>
    </lineage>
</organism>
<name>A0A7L5DGK3_9BACT</name>
<feature type="domain" description="Globin" evidence="6">
    <location>
        <begin position="1"/>
        <end position="134"/>
    </location>
</feature>
<dbReference type="AlphaFoldDB" id="A0A7L5DGK3"/>
<dbReference type="GO" id="GO:0071500">
    <property type="term" value="P:cellular response to nitrosative stress"/>
    <property type="evidence" value="ECO:0007669"/>
    <property type="project" value="TreeGrafter"/>
</dbReference>
<protein>
    <submittedName>
        <fullName evidence="7">Hemin receptor</fullName>
    </submittedName>
</protein>
<gene>
    <name evidence="7" type="ORF">HH216_02270</name>
</gene>
<comment type="similarity">
    <text evidence="5">Belongs to the globin family.</text>
</comment>
<accession>A0A7L5DGK3</accession>
<dbReference type="GO" id="GO:0008941">
    <property type="term" value="F:nitric oxide dioxygenase NAD(P)H activity"/>
    <property type="evidence" value="ECO:0007669"/>
    <property type="project" value="TreeGrafter"/>
</dbReference>
<dbReference type="Pfam" id="PF00042">
    <property type="entry name" value="Globin"/>
    <property type="match status" value="1"/>
</dbReference>
<evidence type="ECO:0000256" key="3">
    <source>
        <dbReference type="ARBA" id="ARBA00022723"/>
    </source>
</evidence>
<keyword evidence="4" id="KW-0408">Iron</keyword>
<dbReference type="Proteomes" id="UP000501128">
    <property type="component" value="Chromosome"/>
</dbReference>
<evidence type="ECO:0000256" key="1">
    <source>
        <dbReference type="ARBA" id="ARBA00022617"/>
    </source>
</evidence>